<organism evidence="1">
    <name type="scientific">Daucus carota subsp. sativus</name>
    <name type="common">Carrot</name>
    <dbReference type="NCBI Taxonomy" id="79200"/>
    <lineage>
        <taxon>Eukaryota</taxon>
        <taxon>Viridiplantae</taxon>
        <taxon>Streptophyta</taxon>
        <taxon>Embryophyta</taxon>
        <taxon>Tracheophyta</taxon>
        <taxon>Spermatophyta</taxon>
        <taxon>Magnoliopsida</taxon>
        <taxon>eudicotyledons</taxon>
        <taxon>Gunneridae</taxon>
        <taxon>Pentapetalae</taxon>
        <taxon>asterids</taxon>
        <taxon>campanulids</taxon>
        <taxon>Apiales</taxon>
        <taxon>Apiaceae</taxon>
        <taxon>Apioideae</taxon>
        <taxon>Scandiceae</taxon>
        <taxon>Daucinae</taxon>
        <taxon>Daucus</taxon>
        <taxon>Daucus sect. Daucus</taxon>
    </lineage>
</organism>
<accession>A0A166BBY3</accession>
<dbReference type="AlphaFoldDB" id="A0A166BBY3"/>
<gene>
    <name evidence="1" type="ORF">DCAR_011375</name>
    <name evidence="2" type="ORF">DCAR_0312873</name>
</gene>
<evidence type="ECO:0000313" key="3">
    <source>
        <dbReference type="Proteomes" id="UP000077755"/>
    </source>
</evidence>
<proteinExistence type="predicted"/>
<dbReference type="EMBL" id="LNRQ01000003">
    <property type="protein sequence ID" value="KZN02621.1"/>
    <property type="molecule type" value="Genomic_DNA"/>
</dbReference>
<protein>
    <submittedName>
        <fullName evidence="1">Uncharacterized protein</fullName>
    </submittedName>
</protein>
<sequence>MQEPLQAVILQMFPQAFLLQTKMWRNIVPAWGTFETRMGFFVLGQSFNSCFNNTKEQSADYMRYRRQLESMHNAELAQPIVMPGNKRYRILILGEDSTKAYKFVLTDRAAKRLIGSSATKLIAYMAWSFRLYDFCDQFSMALRLDHQLCGFPV</sequence>
<evidence type="ECO:0000313" key="2">
    <source>
        <dbReference type="EMBL" id="WOG93587.1"/>
    </source>
</evidence>
<keyword evidence="3" id="KW-1185">Reference proteome</keyword>
<name>A0A166BBY3_DAUCS</name>
<reference evidence="1" key="1">
    <citation type="journal article" date="2016" name="Nat. Genet.">
        <title>A high-quality carrot genome assembly provides new insights into carotenoid accumulation and asterid genome evolution.</title>
        <authorList>
            <person name="Iorizzo M."/>
            <person name="Ellison S."/>
            <person name="Senalik D."/>
            <person name="Zeng P."/>
            <person name="Satapoomin P."/>
            <person name="Huang J."/>
            <person name="Bowman M."/>
            <person name="Iovene M."/>
            <person name="Sanseverino W."/>
            <person name="Cavagnaro P."/>
            <person name="Yildiz M."/>
            <person name="Macko-Podgorni A."/>
            <person name="Moranska E."/>
            <person name="Grzebelus E."/>
            <person name="Grzebelus D."/>
            <person name="Ashrafi H."/>
            <person name="Zheng Z."/>
            <person name="Cheng S."/>
            <person name="Spooner D."/>
            <person name="Van Deynze A."/>
            <person name="Simon P."/>
        </authorList>
    </citation>
    <scope>NUCLEOTIDE SEQUENCE [LARGE SCALE GENOMIC DNA]</scope>
    <source>
        <tissue evidence="1">Leaf</tissue>
    </source>
</reference>
<evidence type="ECO:0000313" key="1">
    <source>
        <dbReference type="EMBL" id="KZN02621.1"/>
    </source>
</evidence>
<reference evidence="2" key="2">
    <citation type="submission" date="2022-03" db="EMBL/GenBank/DDBJ databases">
        <title>Draft title - Genomic analysis of global carrot germplasm unveils the trajectory of domestication and the origin of high carotenoid orange carrot.</title>
        <authorList>
            <person name="Iorizzo M."/>
            <person name="Ellison S."/>
            <person name="Senalik D."/>
            <person name="Macko-Podgorni A."/>
            <person name="Grzebelus D."/>
            <person name="Bostan H."/>
            <person name="Rolling W."/>
            <person name="Curaba J."/>
            <person name="Simon P."/>
        </authorList>
    </citation>
    <scope>NUCLEOTIDE SEQUENCE</scope>
    <source>
        <tissue evidence="2">Leaf</tissue>
    </source>
</reference>
<dbReference type="EMBL" id="CP093345">
    <property type="protein sequence ID" value="WOG93587.1"/>
    <property type="molecule type" value="Genomic_DNA"/>
</dbReference>
<dbReference type="Proteomes" id="UP000077755">
    <property type="component" value="Chromosome 3"/>
</dbReference>
<dbReference type="Gramene" id="KZN02621">
    <property type="protein sequence ID" value="KZN02621"/>
    <property type="gene ID" value="DCAR_011375"/>
</dbReference>